<organism evidence="1 2">
    <name type="scientific">Thalassobacterium sedimentorum</name>
    <dbReference type="NCBI Taxonomy" id="3041258"/>
    <lineage>
        <taxon>Bacteria</taxon>
        <taxon>Pseudomonadati</taxon>
        <taxon>Verrucomicrobiota</taxon>
        <taxon>Opitutia</taxon>
        <taxon>Puniceicoccales</taxon>
        <taxon>Coraliomargaritaceae</taxon>
        <taxon>Thalassobacterium</taxon>
    </lineage>
</organism>
<dbReference type="EMBL" id="JARXIC010000074">
    <property type="protein sequence ID" value="MDQ8196379.1"/>
    <property type="molecule type" value="Genomic_DNA"/>
</dbReference>
<evidence type="ECO:0000313" key="2">
    <source>
        <dbReference type="Proteomes" id="UP001243717"/>
    </source>
</evidence>
<gene>
    <name evidence="1" type="ORF">QEH59_18255</name>
</gene>
<evidence type="ECO:0008006" key="3">
    <source>
        <dbReference type="Google" id="ProtNLM"/>
    </source>
</evidence>
<reference evidence="1 2" key="1">
    <citation type="submission" date="2023-04" db="EMBL/GenBank/DDBJ databases">
        <title>A novel bacteria isolated from coastal sediment.</title>
        <authorList>
            <person name="Liu X.-J."/>
            <person name="Du Z.-J."/>
        </authorList>
    </citation>
    <scope>NUCLEOTIDE SEQUENCE [LARGE SCALE GENOMIC DNA]</scope>
    <source>
        <strain evidence="1 2">SDUM461004</strain>
    </source>
</reference>
<name>A0ABU1ANQ4_9BACT</name>
<accession>A0ABU1ANQ4</accession>
<evidence type="ECO:0000313" key="1">
    <source>
        <dbReference type="EMBL" id="MDQ8196379.1"/>
    </source>
</evidence>
<dbReference type="RefSeq" id="WP_308986812.1">
    <property type="nucleotide sequence ID" value="NZ_JARXIC010000074.1"/>
</dbReference>
<sequence>MNFEDFKKATDLLSQKELDKVLLLAFFHRKVNEAAEFSATEAGTWMHDLDLPRPNVSRLALNLKRSRNFVKGSKSSNFKLHAAEVDRLQGLYPGLRSGSTEVAEFDTILPKEIYENTRGFIELLARQIDASYEYNIFDGCAMLMRRLLEVLLILTYEHLAIENQIQEADGSYKNLSTIINDAKAEKKLKLTKDMRKTIDSFRLLGNHSAHKVYYNCRMPDLEKVSVDYRVLVEHLLYQSGVKT</sequence>
<dbReference type="Proteomes" id="UP001243717">
    <property type="component" value="Unassembled WGS sequence"/>
</dbReference>
<protein>
    <recommendedName>
        <fullName evidence="3">DUF4145 domain-containing protein</fullName>
    </recommendedName>
</protein>
<comment type="caution">
    <text evidence="1">The sequence shown here is derived from an EMBL/GenBank/DDBJ whole genome shotgun (WGS) entry which is preliminary data.</text>
</comment>
<proteinExistence type="predicted"/>
<keyword evidence="2" id="KW-1185">Reference proteome</keyword>